<reference evidence="9" key="1">
    <citation type="submission" date="2025-08" db="UniProtKB">
        <authorList>
            <consortium name="RefSeq"/>
        </authorList>
    </citation>
    <scope>IDENTIFICATION</scope>
    <source>
        <strain evidence="9">Airmid</strain>
    </source>
</reference>
<dbReference type="KEGG" id="dpte:113790246"/>
<keyword evidence="6" id="KW-0732">Signal</keyword>
<dbReference type="InterPro" id="IPR025660">
    <property type="entry name" value="Pept_his_AS"/>
</dbReference>
<evidence type="ECO:0000313" key="9">
    <source>
        <dbReference type="RefSeq" id="XP_027195683.1"/>
    </source>
</evidence>
<evidence type="ECO:0000256" key="2">
    <source>
        <dbReference type="ARBA" id="ARBA00022670"/>
    </source>
</evidence>
<name>A0A6P6XS92_DERPT</name>
<comment type="similarity">
    <text evidence="1">Belongs to the peptidase C1 family.</text>
</comment>
<evidence type="ECO:0000256" key="1">
    <source>
        <dbReference type="ARBA" id="ARBA00008455"/>
    </source>
</evidence>
<dbReference type="Pfam" id="PF00112">
    <property type="entry name" value="Peptidase_C1"/>
    <property type="match status" value="1"/>
</dbReference>
<gene>
    <name evidence="9" type="primary">LOC113790246</name>
</gene>
<feature type="region of interest" description="Disordered" evidence="5">
    <location>
        <begin position="209"/>
        <end position="286"/>
    </location>
</feature>
<dbReference type="GO" id="GO:0006508">
    <property type="term" value="P:proteolysis"/>
    <property type="evidence" value="ECO:0007669"/>
    <property type="project" value="UniProtKB-KW"/>
</dbReference>
<dbReference type="CDD" id="cd02248">
    <property type="entry name" value="Peptidase_C1A"/>
    <property type="match status" value="1"/>
</dbReference>
<sequence>MKLLVTNFILFYLAIIDYGHCDLFQLPGVKHITPDIVKKLPSLPSKIVSNNPLSKLKKLSPLCEKIMNFIETNQREVDSLLKRVGMQPDQMFSSLYPNMSHFKIDQLKSCYNMRMSDDETDDNDGAQEEHNIFENTFLTTVKSFYKHFSDDRFESKPFPERIKNLFDSMHRIAKHTMACVLKPAGFQLGFTQLSDWSDEDFNKMQGERISEENDNEDQHNKITNRDETLASPDERNKNPLNNFVGGLNRLHRPQINRQDNQDHKNSQQNSDLVRQKNDRNRSKRAVEVPKKCLVKNRDKLPAKLDWRELNAVTPVKFQGECGSCWAFTSIANIESAYLIHNKTGERHFDLSEQEILACAKPNGCKGGTGADAYKYMIRREGIARETTLPYKAKDNECPKQERLGKAAAIEDYCMRGKYVKLNGRQEVLNDEEIMFIVREYGPIYTTIHIDDATMKHYKTGVYDNDNCSKQTNHAVTIVGWDEESWIIKNSWGKNWGDKGFFRVKRGKNLCGINTYVMYAIV</sequence>
<dbReference type="Proteomes" id="UP000515146">
    <property type="component" value="Unplaced"/>
</dbReference>
<dbReference type="PANTHER" id="PTHR12411">
    <property type="entry name" value="CYSTEINE PROTEASE FAMILY C1-RELATED"/>
    <property type="match status" value="1"/>
</dbReference>
<feature type="chain" id="PRO_5028131679" evidence="6">
    <location>
        <begin position="22"/>
        <end position="521"/>
    </location>
</feature>
<dbReference type="RefSeq" id="XP_027195683.1">
    <property type="nucleotide sequence ID" value="XM_027339882.1"/>
</dbReference>
<feature type="signal peptide" evidence="6">
    <location>
        <begin position="1"/>
        <end position="21"/>
    </location>
</feature>
<proteinExistence type="inferred from homology"/>
<feature type="domain" description="Peptidase C1A papain C-terminal" evidence="7">
    <location>
        <begin position="300"/>
        <end position="520"/>
    </location>
</feature>
<dbReference type="Gene3D" id="3.90.70.10">
    <property type="entry name" value="Cysteine proteinases"/>
    <property type="match status" value="1"/>
</dbReference>
<evidence type="ECO:0000259" key="7">
    <source>
        <dbReference type="SMART" id="SM00645"/>
    </source>
</evidence>
<dbReference type="InParanoid" id="A0A6P6XS92"/>
<keyword evidence="8" id="KW-1185">Reference proteome</keyword>
<keyword evidence="3" id="KW-0378">Hydrolase</keyword>
<evidence type="ECO:0000256" key="5">
    <source>
        <dbReference type="SAM" id="MobiDB-lite"/>
    </source>
</evidence>
<evidence type="ECO:0000313" key="8">
    <source>
        <dbReference type="Proteomes" id="UP000515146"/>
    </source>
</evidence>
<feature type="compositionally biased region" description="Basic and acidic residues" evidence="5">
    <location>
        <begin position="209"/>
        <end position="237"/>
    </location>
</feature>
<evidence type="ECO:0000256" key="4">
    <source>
        <dbReference type="ARBA" id="ARBA00022807"/>
    </source>
</evidence>
<dbReference type="InterPro" id="IPR039417">
    <property type="entry name" value="Peptidase_C1A_papain-like"/>
</dbReference>
<dbReference type="PROSITE" id="PS00139">
    <property type="entry name" value="THIOL_PROTEASE_CYS"/>
    <property type="match status" value="1"/>
</dbReference>
<dbReference type="InterPro" id="IPR000668">
    <property type="entry name" value="Peptidase_C1A_C"/>
</dbReference>
<dbReference type="InterPro" id="IPR000169">
    <property type="entry name" value="Pept_cys_AS"/>
</dbReference>
<dbReference type="InterPro" id="IPR013128">
    <property type="entry name" value="Peptidase_C1A"/>
</dbReference>
<dbReference type="GO" id="GO:0008234">
    <property type="term" value="F:cysteine-type peptidase activity"/>
    <property type="evidence" value="ECO:0007669"/>
    <property type="project" value="UniProtKB-KW"/>
</dbReference>
<dbReference type="PRINTS" id="PR00705">
    <property type="entry name" value="PAPAIN"/>
</dbReference>
<dbReference type="InterPro" id="IPR038765">
    <property type="entry name" value="Papain-like_cys_pep_sf"/>
</dbReference>
<dbReference type="SUPFAM" id="SSF54001">
    <property type="entry name" value="Cysteine proteinases"/>
    <property type="match status" value="1"/>
</dbReference>
<feature type="compositionally biased region" description="Basic and acidic residues" evidence="5">
    <location>
        <begin position="273"/>
        <end position="286"/>
    </location>
</feature>
<dbReference type="AlphaFoldDB" id="A0A6P6XS92"/>
<organism evidence="8 9">
    <name type="scientific">Dermatophagoides pteronyssinus</name>
    <name type="common">European house dust mite</name>
    <dbReference type="NCBI Taxonomy" id="6956"/>
    <lineage>
        <taxon>Eukaryota</taxon>
        <taxon>Metazoa</taxon>
        <taxon>Ecdysozoa</taxon>
        <taxon>Arthropoda</taxon>
        <taxon>Chelicerata</taxon>
        <taxon>Arachnida</taxon>
        <taxon>Acari</taxon>
        <taxon>Acariformes</taxon>
        <taxon>Sarcoptiformes</taxon>
        <taxon>Astigmata</taxon>
        <taxon>Psoroptidia</taxon>
        <taxon>Analgoidea</taxon>
        <taxon>Pyroglyphidae</taxon>
        <taxon>Dermatophagoidinae</taxon>
        <taxon>Dermatophagoides</taxon>
    </lineage>
</organism>
<evidence type="ECO:0000256" key="3">
    <source>
        <dbReference type="ARBA" id="ARBA00022801"/>
    </source>
</evidence>
<protein>
    <submittedName>
        <fullName evidence="9">Probable cysteine protease RD19B isoform X1</fullName>
    </submittedName>
</protein>
<evidence type="ECO:0000256" key="6">
    <source>
        <dbReference type="SAM" id="SignalP"/>
    </source>
</evidence>
<keyword evidence="4" id="KW-0788">Thiol protease</keyword>
<accession>A0A6P6XS92</accession>
<dbReference type="OrthoDB" id="6494439at2759"/>
<dbReference type="SMART" id="SM00645">
    <property type="entry name" value="Pept_C1"/>
    <property type="match status" value="1"/>
</dbReference>
<keyword evidence="2 9" id="KW-0645">Protease</keyword>
<dbReference type="PROSITE" id="PS00639">
    <property type="entry name" value="THIOL_PROTEASE_HIS"/>
    <property type="match status" value="1"/>
</dbReference>